<proteinExistence type="predicted"/>
<sequence length="119" mass="13080">MTQLDIQELIEYIKWLGEAAVQRGFELAMLEVQVRIFQHFIWLGVSFVALVVAALLARGALRHEPANIYDNKAFSFWMSAGIVGLVGGVGLFAAVSGLIGYVMNPEWRAIEIIMQAVGG</sequence>
<reference evidence="2" key="1">
    <citation type="journal article" date="2015" name="Nature">
        <title>Complex archaea that bridge the gap between prokaryotes and eukaryotes.</title>
        <authorList>
            <person name="Spang A."/>
            <person name="Saw J.H."/>
            <person name="Jorgensen S.L."/>
            <person name="Zaremba-Niedzwiedzka K."/>
            <person name="Martijn J."/>
            <person name="Lind A.E."/>
            <person name="van Eijk R."/>
            <person name="Schleper C."/>
            <person name="Guy L."/>
            <person name="Ettema T.J."/>
        </authorList>
    </citation>
    <scope>NUCLEOTIDE SEQUENCE</scope>
</reference>
<evidence type="ECO:0000256" key="1">
    <source>
        <dbReference type="SAM" id="Phobius"/>
    </source>
</evidence>
<keyword evidence="1" id="KW-0472">Membrane</keyword>
<dbReference type="EMBL" id="LAZR01001455">
    <property type="protein sequence ID" value="KKN44379.1"/>
    <property type="molecule type" value="Genomic_DNA"/>
</dbReference>
<keyword evidence="1" id="KW-1133">Transmembrane helix</keyword>
<organism evidence="2">
    <name type="scientific">marine sediment metagenome</name>
    <dbReference type="NCBI Taxonomy" id="412755"/>
    <lineage>
        <taxon>unclassified sequences</taxon>
        <taxon>metagenomes</taxon>
        <taxon>ecological metagenomes</taxon>
    </lineage>
</organism>
<keyword evidence="1" id="KW-0812">Transmembrane</keyword>
<feature type="transmembrane region" description="Helical" evidence="1">
    <location>
        <begin position="73"/>
        <end position="99"/>
    </location>
</feature>
<name>A0A0F9QPN5_9ZZZZ</name>
<protein>
    <submittedName>
        <fullName evidence="2">Uncharacterized protein</fullName>
    </submittedName>
</protein>
<feature type="transmembrane region" description="Helical" evidence="1">
    <location>
        <begin position="40"/>
        <end position="61"/>
    </location>
</feature>
<accession>A0A0F9QPN5</accession>
<dbReference type="AlphaFoldDB" id="A0A0F9QPN5"/>
<gene>
    <name evidence="2" type="ORF">LCGC14_0693750</name>
</gene>
<evidence type="ECO:0000313" key="2">
    <source>
        <dbReference type="EMBL" id="KKN44379.1"/>
    </source>
</evidence>
<comment type="caution">
    <text evidence="2">The sequence shown here is derived from an EMBL/GenBank/DDBJ whole genome shotgun (WGS) entry which is preliminary data.</text>
</comment>